<proteinExistence type="predicted"/>
<dbReference type="EMBL" id="CM000780">
    <property type="protein sequence ID" value="AQK53451.1"/>
    <property type="molecule type" value="Genomic_DNA"/>
</dbReference>
<name>A0A1D6Q4G0_MAIZE</name>
<sequence>MSFLSHFRFTFVGDSCWVSTLVYPNLVGTTKLYLLFCYVYMQYNDYWIKLYLCDFLSHLLLNYVQTMQHR</sequence>
<protein>
    <submittedName>
        <fullName evidence="1">CMP-sialic acid transporter 3</fullName>
    </submittedName>
</protein>
<organism evidence="1">
    <name type="scientific">Zea mays</name>
    <name type="common">Maize</name>
    <dbReference type="NCBI Taxonomy" id="4577"/>
    <lineage>
        <taxon>Eukaryota</taxon>
        <taxon>Viridiplantae</taxon>
        <taxon>Streptophyta</taxon>
        <taxon>Embryophyta</taxon>
        <taxon>Tracheophyta</taxon>
        <taxon>Spermatophyta</taxon>
        <taxon>Magnoliopsida</taxon>
        <taxon>Liliopsida</taxon>
        <taxon>Poales</taxon>
        <taxon>Poaceae</taxon>
        <taxon>PACMAD clade</taxon>
        <taxon>Panicoideae</taxon>
        <taxon>Andropogonodae</taxon>
        <taxon>Andropogoneae</taxon>
        <taxon>Tripsacinae</taxon>
        <taxon>Zea</taxon>
    </lineage>
</organism>
<reference evidence="1" key="1">
    <citation type="submission" date="2015-12" db="EMBL/GenBank/DDBJ databases">
        <title>Update maize B73 reference genome by single molecule sequencing technologies.</title>
        <authorList>
            <consortium name="Maize Genome Sequencing Project"/>
            <person name="Ware D."/>
        </authorList>
    </citation>
    <scope>NUCLEOTIDE SEQUENCE</scope>
    <source>
        <tissue evidence="1">Seedling</tissue>
    </source>
</reference>
<gene>
    <name evidence="1" type="ORF">ZEAMMB73_Zm00001d051014</name>
</gene>
<accession>A0A1D6Q4G0</accession>
<evidence type="ECO:0000313" key="1">
    <source>
        <dbReference type="EMBL" id="AQK53451.1"/>
    </source>
</evidence>
<dbReference type="AlphaFoldDB" id="A0A1D6Q4G0"/>